<gene>
    <name evidence="1" type="ORF">Scep_021344</name>
</gene>
<protein>
    <submittedName>
        <fullName evidence="1">Uncharacterized protein</fullName>
    </submittedName>
</protein>
<dbReference type="EMBL" id="JBBNAG010000009">
    <property type="protein sequence ID" value="KAK9104500.1"/>
    <property type="molecule type" value="Genomic_DNA"/>
</dbReference>
<sequence>MDVLPRVALPLLVRHPHQPLIPSELLSASSSFVSKHVGCTASVRLCCLHAIALLSRVVYLHVSYVCRIWVYKVGHGDRPLKKEVVLIELNRHSLGQRVAEWIEGSYSRLGHIVETEPFELGMEIGISAIALADGL</sequence>
<evidence type="ECO:0000313" key="2">
    <source>
        <dbReference type="Proteomes" id="UP001419268"/>
    </source>
</evidence>
<dbReference type="Proteomes" id="UP001419268">
    <property type="component" value="Unassembled WGS sequence"/>
</dbReference>
<proteinExistence type="predicted"/>
<keyword evidence="2" id="KW-1185">Reference proteome</keyword>
<reference evidence="1 2" key="1">
    <citation type="submission" date="2024-01" db="EMBL/GenBank/DDBJ databases">
        <title>Genome assemblies of Stephania.</title>
        <authorList>
            <person name="Yang L."/>
        </authorList>
    </citation>
    <scope>NUCLEOTIDE SEQUENCE [LARGE SCALE GENOMIC DNA]</scope>
    <source>
        <strain evidence="1">JXDWG</strain>
        <tissue evidence="1">Leaf</tissue>
    </source>
</reference>
<evidence type="ECO:0000313" key="1">
    <source>
        <dbReference type="EMBL" id="KAK9104500.1"/>
    </source>
</evidence>
<comment type="caution">
    <text evidence="1">The sequence shown here is derived from an EMBL/GenBank/DDBJ whole genome shotgun (WGS) entry which is preliminary data.</text>
</comment>
<organism evidence="1 2">
    <name type="scientific">Stephania cephalantha</name>
    <dbReference type="NCBI Taxonomy" id="152367"/>
    <lineage>
        <taxon>Eukaryota</taxon>
        <taxon>Viridiplantae</taxon>
        <taxon>Streptophyta</taxon>
        <taxon>Embryophyta</taxon>
        <taxon>Tracheophyta</taxon>
        <taxon>Spermatophyta</taxon>
        <taxon>Magnoliopsida</taxon>
        <taxon>Ranunculales</taxon>
        <taxon>Menispermaceae</taxon>
        <taxon>Menispermoideae</taxon>
        <taxon>Cissampelideae</taxon>
        <taxon>Stephania</taxon>
    </lineage>
</organism>
<dbReference type="AlphaFoldDB" id="A0AAP0F390"/>
<name>A0AAP0F390_9MAGN</name>
<accession>A0AAP0F390</accession>